<dbReference type="InterPro" id="IPR029063">
    <property type="entry name" value="SAM-dependent_MTases_sf"/>
</dbReference>
<dbReference type="AlphaFoldDB" id="A0A3N7K027"/>
<accession>A0A3N7K027</accession>
<keyword evidence="2" id="KW-0489">Methyltransferase</keyword>
<dbReference type="EMBL" id="QUSW01000003">
    <property type="protein sequence ID" value="RQP24375.1"/>
    <property type="molecule type" value="Genomic_DNA"/>
</dbReference>
<dbReference type="Gene3D" id="3.40.50.150">
    <property type="entry name" value="Vaccinia Virus protein VP39"/>
    <property type="match status" value="1"/>
</dbReference>
<organism evidence="2 3">
    <name type="scientific">Piscinibacter terrae</name>
    <dbReference type="NCBI Taxonomy" id="2496871"/>
    <lineage>
        <taxon>Bacteria</taxon>
        <taxon>Pseudomonadati</taxon>
        <taxon>Pseudomonadota</taxon>
        <taxon>Betaproteobacteria</taxon>
        <taxon>Burkholderiales</taxon>
        <taxon>Sphaerotilaceae</taxon>
        <taxon>Piscinibacter</taxon>
    </lineage>
</organism>
<dbReference type="Proteomes" id="UP000267464">
    <property type="component" value="Unassembled WGS sequence"/>
</dbReference>
<feature type="domain" description="Methyltransferase" evidence="1">
    <location>
        <begin position="97"/>
        <end position="191"/>
    </location>
</feature>
<gene>
    <name evidence="2" type="ORF">DZC73_13845</name>
</gene>
<dbReference type="CDD" id="cd02440">
    <property type="entry name" value="AdoMet_MTases"/>
    <property type="match status" value="1"/>
</dbReference>
<dbReference type="Pfam" id="PF13649">
    <property type="entry name" value="Methyltransf_25"/>
    <property type="match status" value="1"/>
</dbReference>
<sequence length="328" mass="36008">MNPSLYRCPVCHASLAQDAQTLVCAQGHRHPVVDGLPDFVPQESLNEEQRQSIDYYDQSAAIYDDVADLSFRIQKQDEAVTRREFVKLLALQPDDRVLEIATGTGRDAVNIAEQLGADGLLCAMDLSRAMLLRCREKLADAKPAVELCVGSASSLPFADGTFDALFSFGGLNVFPDVAGALREMVRVCKPGARIVVGDESLGPWLHESEYGRILLHNSPLFRHQPPLHLLPVQARKVRLQWVVGAAYYLIDFEVGEGEPPADFDIEIPGARGGTLRTRYHGRLEGVSPETLALARKAREKSGQSMHHWLDDVVRAAALKALEDDGSSS</sequence>
<dbReference type="Gene3D" id="2.20.25.10">
    <property type="match status" value="1"/>
</dbReference>
<comment type="caution">
    <text evidence="2">The sequence shown here is derived from an EMBL/GenBank/DDBJ whole genome shotgun (WGS) entry which is preliminary data.</text>
</comment>
<reference evidence="2 3" key="2">
    <citation type="submission" date="2018-12" db="EMBL/GenBank/DDBJ databases">
        <title>Rhizobacter gummiphilus sp. nov., a rubber-degrading bacterium isolated from the soil of a botanical garden in Japan.</title>
        <authorList>
            <person name="Shunsuke S.S."/>
        </authorList>
    </citation>
    <scope>NUCLEOTIDE SEQUENCE [LARGE SCALE GENOMIC DNA]</scope>
    <source>
        <strain evidence="2 3">S-16</strain>
    </source>
</reference>
<dbReference type="SUPFAM" id="SSF53335">
    <property type="entry name" value="S-adenosyl-L-methionine-dependent methyltransferases"/>
    <property type="match status" value="1"/>
</dbReference>
<dbReference type="PANTHER" id="PTHR42912">
    <property type="entry name" value="METHYLTRANSFERASE"/>
    <property type="match status" value="1"/>
</dbReference>
<dbReference type="InterPro" id="IPR050508">
    <property type="entry name" value="Methyltransf_Superfamily"/>
</dbReference>
<evidence type="ECO:0000259" key="1">
    <source>
        <dbReference type="Pfam" id="PF13649"/>
    </source>
</evidence>
<dbReference type="GO" id="GO:0032259">
    <property type="term" value="P:methylation"/>
    <property type="evidence" value="ECO:0007669"/>
    <property type="project" value="UniProtKB-KW"/>
</dbReference>
<name>A0A3N7K027_9BURK</name>
<evidence type="ECO:0000313" key="3">
    <source>
        <dbReference type="Proteomes" id="UP000267464"/>
    </source>
</evidence>
<dbReference type="InterPro" id="IPR041698">
    <property type="entry name" value="Methyltransf_25"/>
</dbReference>
<protein>
    <submittedName>
        <fullName evidence="2">Methyltransferase domain-containing protein</fullName>
    </submittedName>
</protein>
<evidence type="ECO:0000313" key="2">
    <source>
        <dbReference type="EMBL" id="RQP24375.1"/>
    </source>
</evidence>
<dbReference type="RefSeq" id="WP_124540903.1">
    <property type="nucleotide sequence ID" value="NZ_QUSW01000003.1"/>
</dbReference>
<proteinExistence type="predicted"/>
<keyword evidence="3" id="KW-1185">Reference proteome</keyword>
<dbReference type="OrthoDB" id="9795634at2"/>
<dbReference type="GO" id="GO:0008168">
    <property type="term" value="F:methyltransferase activity"/>
    <property type="evidence" value="ECO:0007669"/>
    <property type="project" value="UniProtKB-KW"/>
</dbReference>
<reference evidence="2 3" key="1">
    <citation type="submission" date="2018-08" db="EMBL/GenBank/DDBJ databases">
        <authorList>
            <person name="Khan S.A."/>
            <person name="Jeon C.O."/>
            <person name="Chun B.H."/>
            <person name="Jeong S.E."/>
        </authorList>
    </citation>
    <scope>NUCLEOTIDE SEQUENCE [LARGE SCALE GENOMIC DNA]</scope>
    <source>
        <strain evidence="2 3">S-16</strain>
    </source>
</reference>
<keyword evidence="2" id="KW-0808">Transferase</keyword>